<feature type="non-terminal residue" evidence="1">
    <location>
        <position position="1"/>
    </location>
</feature>
<name>A0ACA9QCQ5_9GLOM</name>
<evidence type="ECO:0000313" key="1">
    <source>
        <dbReference type="EMBL" id="CAG8745466.1"/>
    </source>
</evidence>
<organism evidence="1 2">
    <name type="scientific">Dentiscutata heterogama</name>
    <dbReference type="NCBI Taxonomy" id="1316150"/>
    <lineage>
        <taxon>Eukaryota</taxon>
        <taxon>Fungi</taxon>
        <taxon>Fungi incertae sedis</taxon>
        <taxon>Mucoromycota</taxon>
        <taxon>Glomeromycotina</taxon>
        <taxon>Glomeromycetes</taxon>
        <taxon>Diversisporales</taxon>
        <taxon>Gigasporaceae</taxon>
        <taxon>Dentiscutata</taxon>
    </lineage>
</organism>
<comment type="caution">
    <text evidence="1">The sequence shown here is derived from an EMBL/GenBank/DDBJ whole genome shotgun (WGS) entry which is preliminary data.</text>
</comment>
<accession>A0ACA9QCQ5</accession>
<dbReference type="Proteomes" id="UP000789702">
    <property type="component" value="Unassembled WGS sequence"/>
</dbReference>
<gene>
    <name evidence="1" type="ORF">DHETER_LOCUS14312</name>
</gene>
<keyword evidence="2" id="KW-1185">Reference proteome</keyword>
<proteinExistence type="predicted"/>
<reference evidence="1" key="1">
    <citation type="submission" date="2021-06" db="EMBL/GenBank/DDBJ databases">
        <authorList>
            <person name="Kallberg Y."/>
            <person name="Tangrot J."/>
            <person name="Rosling A."/>
        </authorList>
    </citation>
    <scope>NUCLEOTIDE SEQUENCE</scope>
    <source>
        <strain evidence="1">IL203A</strain>
    </source>
</reference>
<protein>
    <submittedName>
        <fullName evidence="1">11646_t:CDS:1</fullName>
    </submittedName>
</protein>
<evidence type="ECO:0000313" key="2">
    <source>
        <dbReference type="Proteomes" id="UP000789702"/>
    </source>
</evidence>
<sequence length="151" mass="17730">QLDQIYKLCGTPTEATWEGYTTLSNDKILICNPKDRLNAFQALDHDYFFTEPLPADPKNLPTYDSSHEYHHRKPQKKEREVANRNDEESARGSNSTQDGYRQNKKDRRSKKRNSRTPDTSHSKKVRINDQRDSRDQPPRRHALPEKPISRN</sequence>
<dbReference type="EMBL" id="CAJVPU010043320">
    <property type="protein sequence ID" value="CAG8745466.1"/>
    <property type="molecule type" value="Genomic_DNA"/>
</dbReference>